<keyword evidence="3" id="KW-0378">Hydrolase</keyword>
<dbReference type="PANTHER" id="PTHR11452:SF75">
    <property type="entry name" value="ALPHA-GALACTOSIDASE MEL1"/>
    <property type="match status" value="1"/>
</dbReference>
<name>A0A927CHM9_9BACL</name>
<feature type="signal peptide" evidence="5">
    <location>
        <begin position="1"/>
        <end position="23"/>
    </location>
</feature>
<dbReference type="PANTHER" id="PTHR11452">
    <property type="entry name" value="ALPHA-GALACTOSIDASE/ALPHA-N-ACETYLGALACTOSAMINIDASE"/>
    <property type="match status" value="1"/>
</dbReference>
<comment type="similarity">
    <text evidence="1">Belongs to the glycosyl hydrolase 27 family.</text>
</comment>
<dbReference type="SUPFAM" id="SSF51011">
    <property type="entry name" value="Glycosyl hydrolase domain"/>
    <property type="match status" value="1"/>
</dbReference>
<keyword evidence="8" id="KW-1185">Reference proteome</keyword>
<dbReference type="Pfam" id="PF00754">
    <property type="entry name" value="F5_F8_type_C"/>
    <property type="match status" value="1"/>
</dbReference>
<evidence type="ECO:0000313" key="7">
    <source>
        <dbReference type="EMBL" id="MBD2867207.1"/>
    </source>
</evidence>
<dbReference type="Gene3D" id="2.60.120.260">
    <property type="entry name" value="Galactose-binding domain-like"/>
    <property type="match status" value="1"/>
</dbReference>
<sequence>MSRTALRRAMAFLLILAMGVVMLPDGSSAESSAKGHKVQVERKNGVVKASNGRYAFSYDLSTGLGSLSWGDRQVLRNFHSGYKTSGEGAAFRSTDPAARTAEWNNLAKDGYGSGGVKLTITNALASGSTIVSHFYFYPNKSYVLTDMRVESGTGLTVEKLEPVASSFLDIGAGSDKRIFTTPYTNNFDFGVAPVDDFGNSQNGADRFEGEQLKWEPFNGISHWVAAMFDNTAKQGFVAGAATVKNWKSAQKLGEAAQPNGPLSAFSIYNWGGTQSGKSVASDRFFLGFYSDYQAGLEEYGSVYNIGEPRMEWEGSVPMGYNTYYSHYGYASAEAMYPLVDYMAEHLKPLGYEYFNLDGGFQPVSDLPFDDGMQAFADYVHDKGLKVGGYQTPFTIYDAWLDLPIPGTDYNHRDISLRDENGELIRTYLGTYAMDITHPAAKVALKNAIQKYIDWGFDYLKLDFIDMGMYDGKRYDPSVNGVQAYRIGMGIIRDAVLASGRPIYINESIAPLLPAAFAHGRRSACDTTIGVDGYSGIERQAFNTAASWWTNGTLYEYNDPDMIMPENFAQGFWYKYSQSEGKLLATTVAMGGGHWLAGDNFPFLSEERMDVLENEKLLALVQGGKAAKPVDLPNVYHQGERSPAVVYLTADNGDVFVGLSNWNMKEEKRLTVNFADLGLNPHAKHTLKELYTGKSLGKASGQFAYTLPRGGTAIIQVSKGGPGGGGQAPVNLALGKQAAVSSTWSDAGYEADKLTDGLLSTRWSAAEGQLNDQWAEIDFGAETQVNRVAIKEHKGDYFQIANYALQYWDGAKYADLTKGFTVGDNKVINFDTVTTSKIRLFMKSSYIIPSIEEIEAYYVEGNGGPVIDQDNSHSPYGSYSDIRAGVQRMQTFKLNDGSLPKLDLYIYESYVNAVPADAYFFDIVVLDEQDNPEETIFTASLPPYNIPGSVSPYSIYPRLTNLDTSKKYAFILRSPKSLMTETTDNNYGFAYSDANPYADGYERLSLDGGKTWTTENNGGRDLIFTVYTSASGN</sequence>
<evidence type="ECO:0000256" key="2">
    <source>
        <dbReference type="ARBA" id="ARBA00022729"/>
    </source>
</evidence>
<feature type="domain" description="F5/8 type C" evidence="6">
    <location>
        <begin position="724"/>
        <end position="806"/>
    </location>
</feature>
<evidence type="ECO:0000256" key="4">
    <source>
        <dbReference type="ARBA" id="ARBA00023295"/>
    </source>
</evidence>
<dbReference type="InterPro" id="IPR041233">
    <property type="entry name" value="Melibiase_C"/>
</dbReference>
<dbReference type="RefSeq" id="WP_190857563.1">
    <property type="nucleotide sequence ID" value="NZ_JACXIY010000001.1"/>
</dbReference>
<dbReference type="InterPro" id="IPR017853">
    <property type="entry name" value="GH"/>
</dbReference>
<keyword evidence="4" id="KW-0326">Glycosidase</keyword>
<dbReference type="Gene3D" id="2.60.40.1180">
    <property type="entry name" value="Golgi alpha-mannosidase II"/>
    <property type="match status" value="1"/>
</dbReference>
<dbReference type="GO" id="GO:0004553">
    <property type="term" value="F:hydrolase activity, hydrolyzing O-glycosyl compounds"/>
    <property type="evidence" value="ECO:0007669"/>
    <property type="project" value="InterPro"/>
</dbReference>
<proteinExistence type="inferred from homology"/>
<dbReference type="Proteomes" id="UP000632125">
    <property type="component" value="Unassembled WGS sequence"/>
</dbReference>
<dbReference type="InterPro" id="IPR002241">
    <property type="entry name" value="Glyco_hydro_27"/>
</dbReference>
<dbReference type="EMBL" id="JACXIY010000001">
    <property type="protein sequence ID" value="MBD2867207.1"/>
    <property type="molecule type" value="Genomic_DNA"/>
</dbReference>
<protein>
    <submittedName>
        <fullName evidence="7">Discoidin domain-containing protein</fullName>
    </submittedName>
</protein>
<keyword evidence="2 5" id="KW-0732">Signal</keyword>
<dbReference type="InterPro" id="IPR013785">
    <property type="entry name" value="Aldolase_TIM"/>
</dbReference>
<accession>A0A927CHM9</accession>
<feature type="chain" id="PRO_5038373010" evidence="5">
    <location>
        <begin position="24"/>
        <end position="1032"/>
    </location>
</feature>
<dbReference type="SUPFAM" id="SSF51445">
    <property type="entry name" value="(Trans)glycosidases"/>
    <property type="match status" value="1"/>
</dbReference>
<evidence type="ECO:0000256" key="3">
    <source>
        <dbReference type="ARBA" id="ARBA00022801"/>
    </source>
</evidence>
<organism evidence="7 8">
    <name type="scientific">Paenibacillus arenilitoris</name>
    <dbReference type="NCBI Taxonomy" id="2772299"/>
    <lineage>
        <taxon>Bacteria</taxon>
        <taxon>Bacillati</taxon>
        <taxon>Bacillota</taxon>
        <taxon>Bacilli</taxon>
        <taxon>Bacillales</taxon>
        <taxon>Paenibacillaceae</taxon>
        <taxon>Paenibacillus</taxon>
    </lineage>
</organism>
<dbReference type="PROSITE" id="PS50022">
    <property type="entry name" value="FA58C_3"/>
    <property type="match status" value="1"/>
</dbReference>
<dbReference type="AlphaFoldDB" id="A0A927CHM9"/>
<evidence type="ECO:0000259" key="6">
    <source>
        <dbReference type="PROSITE" id="PS50022"/>
    </source>
</evidence>
<comment type="caution">
    <text evidence="7">The sequence shown here is derived from an EMBL/GenBank/DDBJ whole genome shotgun (WGS) entry which is preliminary data.</text>
</comment>
<gene>
    <name evidence="7" type="ORF">IDH41_01360</name>
</gene>
<dbReference type="InterPro" id="IPR008979">
    <property type="entry name" value="Galactose-bd-like_sf"/>
</dbReference>
<evidence type="ECO:0000256" key="5">
    <source>
        <dbReference type="SAM" id="SignalP"/>
    </source>
</evidence>
<dbReference type="SUPFAM" id="SSF49785">
    <property type="entry name" value="Galactose-binding domain-like"/>
    <property type="match status" value="1"/>
</dbReference>
<dbReference type="GO" id="GO:0005975">
    <property type="term" value="P:carbohydrate metabolic process"/>
    <property type="evidence" value="ECO:0007669"/>
    <property type="project" value="InterPro"/>
</dbReference>
<dbReference type="Gene3D" id="3.20.20.70">
    <property type="entry name" value="Aldolase class I"/>
    <property type="match status" value="1"/>
</dbReference>
<reference evidence="7" key="1">
    <citation type="submission" date="2020-09" db="EMBL/GenBank/DDBJ databases">
        <title>A novel bacterium of genus Paenibacillus, isolated from South China Sea.</title>
        <authorList>
            <person name="Huang H."/>
            <person name="Mo K."/>
            <person name="Hu Y."/>
        </authorList>
    </citation>
    <scope>NUCLEOTIDE SEQUENCE</scope>
    <source>
        <strain evidence="7">IB182493</strain>
    </source>
</reference>
<dbReference type="InterPro" id="IPR013780">
    <property type="entry name" value="Glyco_hydro_b"/>
</dbReference>
<evidence type="ECO:0000313" key="8">
    <source>
        <dbReference type="Proteomes" id="UP000632125"/>
    </source>
</evidence>
<dbReference type="InterPro" id="IPR000421">
    <property type="entry name" value="FA58C"/>
</dbReference>
<dbReference type="Pfam" id="PF17801">
    <property type="entry name" value="Melibiase_C"/>
    <property type="match status" value="1"/>
</dbReference>
<evidence type="ECO:0000256" key="1">
    <source>
        <dbReference type="ARBA" id="ARBA00009743"/>
    </source>
</evidence>